<gene>
    <name evidence="1" type="ORF">RBSH_04243</name>
</gene>
<comment type="caution">
    <text evidence="1">The sequence shown here is derived from an EMBL/GenBank/DDBJ whole genome shotgun (WGS) entry which is preliminary data.</text>
</comment>
<dbReference type="PATRIC" id="fig|993517.3.peg.4612"/>
<dbReference type="AlphaFoldDB" id="K5E3Z7"/>
<name>K5E3Z7_RHOBT</name>
<evidence type="ECO:0000313" key="2">
    <source>
        <dbReference type="Proteomes" id="UP000007993"/>
    </source>
</evidence>
<protein>
    <submittedName>
        <fullName evidence="1">Uncharacterized protein</fullName>
    </submittedName>
</protein>
<accession>K5E3Z7</accession>
<evidence type="ECO:0000313" key="1">
    <source>
        <dbReference type="EMBL" id="EKK00516.1"/>
    </source>
</evidence>
<dbReference type="Proteomes" id="UP000007993">
    <property type="component" value="Unassembled WGS sequence"/>
</dbReference>
<reference evidence="1 2" key="1">
    <citation type="journal article" date="2013" name="Mar. Genomics">
        <title>Expression of sulfatases in Rhodopirellula baltica and the diversity of sulfatases in the genus Rhodopirellula.</title>
        <authorList>
            <person name="Wegner C.E."/>
            <person name="Richter-Heitmann T."/>
            <person name="Klindworth A."/>
            <person name="Klockow C."/>
            <person name="Richter M."/>
            <person name="Achstetter T."/>
            <person name="Glockner F.O."/>
            <person name="Harder J."/>
        </authorList>
    </citation>
    <scope>NUCLEOTIDE SEQUENCE [LARGE SCALE GENOMIC DNA]</scope>
    <source>
        <strain evidence="1 2">SH28</strain>
    </source>
</reference>
<dbReference type="EMBL" id="AMCW01000120">
    <property type="protein sequence ID" value="EKK00516.1"/>
    <property type="molecule type" value="Genomic_DNA"/>
</dbReference>
<proteinExistence type="predicted"/>
<sequence length="54" mass="5913">MQSGLLLRPRCRRFKSDWTGAEITAAALVVEGSLLTPVLSSSLTRERPRIAEDG</sequence>
<organism evidence="1 2">
    <name type="scientific">Rhodopirellula baltica SH28</name>
    <dbReference type="NCBI Taxonomy" id="993517"/>
    <lineage>
        <taxon>Bacteria</taxon>
        <taxon>Pseudomonadati</taxon>
        <taxon>Planctomycetota</taxon>
        <taxon>Planctomycetia</taxon>
        <taxon>Pirellulales</taxon>
        <taxon>Pirellulaceae</taxon>
        <taxon>Rhodopirellula</taxon>
    </lineage>
</organism>